<proteinExistence type="predicted"/>
<accession>A0A5B0PWL6</accession>
<name>A0A5B0PWL6_PUCGR</name>
<protein>
    <submittedName>
        <fullName evidence="1">Uncharacterized protein</fullName>
    </submittedName>
</protein>
<keyword evidence="2" id="KW-1185">Reference proteome</keyword>
<evidence type="ECO:0000313" key="1">
    <source>
        <dbReference type="EMBL" id="KAA1105269.1"/>
    </source>
</evidence>
<dbReference type="EMBL" id="VSWC01000040">
    <property type="protein sequence ID" value="KAA1105269.1"/>
    <property type="molecule type" value="Genomic_DNA"/>
</dbReference>
<reference evidence="1 2" key="1">
    <citation type="submission" date="2019-05" db="EMBL/GenBank/DDBJ databases">
        <title>Emergence of the Ug99 lineage of the wheat stem rust pathogen through somatic hybridization.</title>
        <authorList>
            <person name="Li F."/>
            <person name="Upadhyaya N.M."/>
            <person name="Sperschneider J."/>
            <person name="Matny O."/>
            <person name="Nguyen-Phuc H."/>
            <person name="Mago R."/>
            <person name="Raley C."/>
            <person name="Miller M.E."/>
            <person name="Silverstein K.A.T."/>
            <person name="Henningsen E."/>
            <person name="Hirsch C.D."/>
            <person name="Visser B."/>
            <person name="Pretorius Z.A."/>
            <person name="Steffenson B.J."/>
            <person name="Schwessinger B."/>
            <person name="Dodds P.N."/>
            <person name="Figueroa M."/>
        </authorList>
    </citation>
    <scope>NUCLEOTIDE SEQUENCE [LARGE SCALE GENOMIC DNA]</scope>
    <source>
        <strain evidence="1">21-0</strain>
    </source>
</reference>
<sequence>MHHRFPQPACVASAPRAFRISATSILRAPKQTGQSFGPLSISPRFLDNSRRTL</sequence>
<evidence type="ECO:0000313" key="2">
    <source>
        <dbReference type="Proteomes" id="UP000324748"/>
    </source>
</evidence>
<dbReference type="Proteomes" id="UP000324748">
    <property type="component" value="Unassembled WGS sequence"/>
</dbReference>
<comment type="caution">
    <text evidence="1">The sequence shown here is derived from an EMBL/GenBank/DDBJ whole genome shotgun (WGS) entry which is preliminary data.</text>
</comment>
<organism evidence="1 2">
    <name type="scientific">Puccinia graminis f. sp. tritici</name>
    <dbReference type="NCBI Taxonomy" id="56615"/>
    <lineage>
        <taxon>Eukaryota</taxon>
        <taxon>Fungi</taxon>
        <taxon>Dikarya</taxon>
        <taxon>Basidiomycota</taxon>
        <taxon>Pucciniomycotina</taxon>
        <taxon>Pucciniomycetes</taxon>
        <taxon>Pucciniales</taxon>
        <taxon>Pucciniaceae</taxon>
        <taxon>Puccinia</taxon>
    </lineage>
</organism>
<dbReference type="AlphaFoldDB" id="A0A5B0PWL6"/>
<gene>
    <name evidence="1" type="ORF">PGT21_001139</name>
</gene>